<reference evidence="16" key="4">
    <citation type="submission" date="2019-07" db="EMBL/GenBank/DDBJ databases">
        <authorList>
            <person name="Seetharam A."/>
            <person name="Woodhouse M."/>
            <person name="Cannon E."/>
        </authorList>
    </citation>
    <scope>NUCLEOTIDE SEQUENCE [LARGE SCALE GENOMIC DNA]</scope>
    <source>
        <strain evidence="16">cv. B73</strain>
    </source>
</reference>
<reference evidence="14" key="1">
    <citation type="journal article" date="2009" name="Plant Mol. Biol.">
        <title>Insights into corn genes derived from large-scale cDNA sequencing.</title>
        <authorList>
            <person name="Alexandrov N.N."/>
            <person name="Brover V.V."/>
            <person name="Freidin S."/>
            <person name="Troukhan M.E."/>
            <person name="Tatarinova T.V."/>
            <person name="Zhang H."/>
            <person name="Swaller T.J."/>
            <person name="Lu Y.P."/>
            <person name="Bouck J."/>
            <person name="Flavell R.B."/>
            <person name="Feldmann K.A."/>
        </authorList>
    </citation>
    <scope>NUCLEOTIDE SEQUENCE</scope>
</reference>
<dbReference type="Pfam" id="PF13639">
    <property type="entry name" value="zf-RING_2"/>
    <property type="match status" value="1"/>
</dbReference>
<dbReference type="RefSeq" id="NP_001130761.1">
    <property type="nucleotide sequence ID" value="NM_001137289.1"/>
</dbReference>
<dbReference type="EC" id="2.3.2.27" evidence="3"/>
<keyword evidence="5" id="KW-0479">Metal-binding</keyword>
<dbReference type="InterPro" id="IPR001841">
    <property type="entry name" value="Znf_RING"/>
</dbReference>
<evidence type="ECO:0000313" key="15">
    <source>
        <dbReference type="EMBL" id="ONM27212.1"/>
    </source>
</evidence>
<dbReference type="PROSITE" id="PS50089">
    <property type="entry name" value="ZF_RING_2"/>
    <property type="match status" value="1"/>
</dbReference>
<sequence>MPPPLPLPEEEEEEKPLPRRKPEPKPPKPKPTKRPRPIGPLPQRDGDPGGGVATSPPLLFCGDGCSGPCAYLPQCQPPPPPSPGATVRLRSSRLPTPLVALSASLLTVSAVLLLALLVHCLVARRRRAQGAPLAHHAETGGGQVLAGAVAQQAGEGEDEEAAGGGVHHVWYIRTKGLDERAISAIAAVVYDAKKRGAGASSDGGGSCAVCLAEFRHGETLRLLPRCAHAFHRACIDTWLRAHVNCPLCRAPVQVAAAAANPNPAPGTSGRREEGNPAAGAVIGGVQTQDPARGGGFPDRAVRRAASSMAALPRRAWPDVPLRAPASSSFRDGEDDVTGLGKIRRLLKLSDALEMAGVGVHRSASFGAATCQRLPPRPGPSAPGVSADETS</sequence>
<feature type="region of interest" description="Disordered" evidence="10">
    <location>
        <begin position="367"/>
        <end position="390"/>
    </location>
</feature>
<comment type="pathway">
    <text evidence="2">Protein modification; protein ubiquitination.</text>
</comment>
<dbReference type="EMBL" id="CM007648">
    <property type="protein sequence ID" value="ONM27212.1"/>
    <property type="molecule type" value="Genomic_DNA"/>
</dbReference>
<evidence type="ECO:0000256" key="7">
    <source>
        <dbReference type="ARBA" id="ARBA00022786"/>
    </source>
</evidence>
<keyword evidence="11" id="KW-0812">Transmembrane</keyword>
<gene>
    <name evidence="16" type="primary">LOC100191865</name>
    <name evidence="15" type="ORF">ZEAMMB73_Zm00001d007609</name>
</gene>
<dbReference type="ExpressionAtlas" id="B4FAG4">
    <property type="expression patterns" value="baseline and differential"/>
</dbReference>
<keyword evidence="18" id="KW-1267">Proteomics identification</keyword>
<evidence type="ECO:0000259" key="12">
    <source>
        <dbReference type="PROSITE" id="PS50089"/>
    </source>
</evidence>
<protein>
    <recommendedName>
        <fullName evidence="3">RING-type E3 ubiquitin transferase</fullName>
        <ecNumber evidence="3">2.3.2.27</ecNumber>
    </recommendedName>
</protein>
<dbReference type="KEGG" id="zma:100191865"/>
<reference evidence="15 17" key="3">
    <citation type="submission" date="2015-12" db="EMBL/GenBank/DDBJ databases">
        <title>Update maize B73 reference genome by single molecule sequencing technologies.</title>
        <authorList>
            <consortium name="Maize Genome Sequencing Project"/>
            <person name="Ware D."/>
        </authorList>
    </citation>
    <scope>NUCLEOTIDE SEQUENCE [LARGE SCALE GENOMIC DNA]</scope>
    <source>
        <strain evidence="17">cv. B73</strain>
        <tissue evidence="15">Seedling</tissue>
    </source>
</reference>
<keyword evidence="8" id="KW-0862">Zinc</keyword>
<evidence type="ECO:0000256" key="5">
    <source>
        <dbReference type="ARBA" id="ARBA00022723"/>
    </source>
</evidence>
<evidence type="ECO:0007829" key="18">
    <source>
        <dbReference type="PeptideAtlas" id="B4FAG4"/>
    </source>
</evidence>
<dbReference type="eggNOG" id="KOG0800">
    <property type="taxonomic scope" value="Eukaryota"/>
</dbReference>
<dbReference type="EMBL" id="EU970328">
    <property type="protein sequence ID" value="ACG42446.1"/>
    <property type="molecule type" value="mRNA"/>
</dbReference>
<dbReference type="STRING" id="4577.B4FAG4"/>
<dbReference type="GeneID" id="100191865"/>
<keyword evidence="6 9" id="KW-0863">Zinc-finger</keyword>
<proteinExistence type="evidence at protein level"/>
<evidence type="ECO:0000256" key="3">
    <source>
        <dbReference type="ARBA" id="ARBA00012483"/>
    </source>
</evidence>
<evidence type="ECO:0000256" key="6">
    <source>
        <dbReference type="ARBA" id="ARBA00022771"/>
    </source>
</evidence>
<keyword evidence="11" id="KW-1133">Transmembrane helix</keyword>
<dbReference type="UniPathway" id="UPA00143"/>
<dbReference type="GO" id="GO:0016567">
    <property type="term" value="P:protein ubiquitination"/>
    <property type="evidence" value="ECO:0000318"/>
    <property type="project" value="GO_Central"/>
</dbReference>
<evidence type="ECO:0000256" key="11">
    <source>
        <dbReference type="SAM" id="Phobius"/>
    </source>
</evidence>
<keyword evidence="4" id="KW-0808">Transferase</keyword>
<feature type="region of interest" description="Disordered" evidence="10">
    <location>
        <begin position="1"/>
        <end position="55"/>
    </location>
</feature>
<dbReference type="Gene3D" id="3.30.40.10">
    <property type="entry name" value="Zinc/RING finger domain, C3HC4 (zinc finger)"/>
    <property type="match status" value="1"/>
</dbReference>
<evidence type="ECO:0000256" key="4">
    <source>
        <dbReference type="ARBA" id="ARBA00022679"/>
    </source>
</evidence>
<reference evidence="16" key="5">
    <citation type="submission" date="2021-05" db="UniProtKB">
        <authorList>
            <consortium name="EnsemblPlants"/>
        </authorList>
    </citation>
    <scope>IDENTIFICATION</scope>
    <source>
        <strain evidence="16">cv. B73</strain>
    </source>
</reference>
<dbReference type="SMR" id="B4FAG4"/>
<dbReference type="FunFam" id="3.30.40.10:FF:000591">
    <property type="entry name" value="RING-H2 finger protein ATL65"/>
    <property type="match status" value="1"/>
</dbReference>
<dbReference type="Proteomes" id="UP000007305">
    <property type="component" value="Chromosome 2"/>
</dbReference>
<dbReference type="InterPro" id="IPR013083">
    <property type="entry name" value="Znf_RING/FYVE/PHD"/>
</dbReference>
<feature type="compositionally biased region" description="Basic and acidic residues" evidence="10">
    <location>
        <begin position="15"/>
        <end position="26"/>
    </location>
</feature>
<evidence type="ECO:0000313" key="16">
    <source>
        <dbReference type="EnsemblPlants" id="Zm00001eb115110_P001"/>
    </source>
</evidence>
<evidence type="ECO:0000256" key="2">
    <source>
        <dbReference type="ARBA" id="ARBA00004906"/>
    </source>
</evidence>
<dbReference type="Gramene" id="Zm00001eb115110_T001">
    <property type="protein sequence ID" value="Zm00001eb115110_P001"/>
    <property type="gene ID" value="Zm00001eb115110"/>
</dbReference>
<evidence type="ECO:0000256" key="8">
    <source>
        <dbReference type="ARBA" id="ARBA00022833"/>
    </source>
</evidence>
<dbReference type="OMA" id="PRPETMK"/>
<name>B4FAG4_MAIZE</name>
<dbReference type="SMART" id="SM00184">
    <property type="entry name" value="RING"/>
    <property type="match status" value="1"/>
</dbReference>
<evidence type="ECO:0000256" key="1">
    <source>
        <dbReference type="ARBA" id="ARBA00000900"/>
    </source>
</evidence>
<evidence type="ECO:0000256" key="9">
    <source>
        <dbReference type="PROSITE-ProRule" id="PRU00175"/>
    </source>
</evidence>
<evidence type="ECO:0000256" key="10">
    <source>
        <dbReference type="SAM" id="MobiDB-lite"/>
    </source>
</evidence>
<dbReference type="EMBL" id="BT063929">
    <property type="protein sequence ID" value="ACN28626.1"/>
    <property type="molecule type" value="mRNA"/>
</dbReference>
<feature type="compositionally biased region" description="Basic residues" evidence="10">
    <location>
        <begin position="27"/>
        <end position="36"/>
    </location>
</feature>
<keyword evidence="11" id="KW-0472">Membrane</keyword>
<accession>B4FAG4</accession>
<dbReference type="EMBL" id="BT034102">
    <property type="protein sequence ID" value="ACF79107.1"/>
    <property type="molecule type" value="mRNA"/>
</dbReference>
<dbReference type="SUPFAM" id="SSF57850">
    <property type="entry name" value="RING/U-box"/>
    <property type="match status" value="1"/>
</dbReference>
<keyword evidence="17" id="KW-1185">Reference proteome</keyword>
<feature type="transmembrane region" description="Helical" evidence="11">
    <location>
        <begin position="98"/>
        <end position="122"/>
    </location>
</feature>
<evidence type="ECO:0000313" key="13">
    <source>
        <dbReference type="EMBL" id="ACF79107.1"/>
    </source>
</evidence>
<comment type="catalytic activity">
    <reaction evidence="1">
        <text>S-ubiquitinyl-[E2 ubiquitin-conjugating enzyme]-L-cysteine + [acceptor protein]-L-lysine = [E2 ubiquitin-conjugating enzyme]-L-cysteine + N(6)-ubiquitinyl-[acceptor protein]-L-lysine.</text>
        <dbReference type="EC" id="2.3.2.27"/>
    </reaction>
</comment>
<feature type="domain" description="RING-type" evidence="12">
    <location>
        <begin position="207"/>
        <end position="249"/>
    </location>
</feature>
<evidence type="ECO:0000313" key="17">
    <source>
        <dbReference type="Proteomes" id="UP000007305"/>
    </source>
</evidence>
<reference evidence="13" key="2">
    <citation type="journal article" date="2009" name="PLoS Genet.">
        <title>Sequencing, mapping, and analysis of 27,455 maize full-length cDNAs.</title>
        <authorList>
            <person name="Soderlund C."/>
            <person name="Descour A."/>
            <person name="Kudrna D."/>
            <person name="Bomhoff M."/>
            <person name="Boyd L."/>
            <person name="Currie J."/>
            <person name="Angelova A."/>
            <person name="Collura K."/>
            <person name="Wissotski M."/>
            <person name="Ashley E."/>
            <person name="Morrow D."/>
            <person name="Fernandes J."/>
            <person name="Walbot V."/>
            <person name="Yu Y."/>
        </authorList>
    </citation>
    <scope>NUCLEOTIDE SEQUENCE</scope>
    <source>
        <strain evidence="13">B73</strain>
    </source>
</reference>
<dbReference type="EnsemblPlants" id="Zm00001eb115110_T001">
    <property type="protein sequence ID" value="Zm00001eb115110_P001"/>
    <property type="gene ID" value="Zm00001eb115110"/>
</dbReference>
<dbReference type="EMBL" id="BT042916">
    <property type="protein sequence ID" value="ACF87921.1"/>
    <property type="molecule type" value="mRNA"/>
</dbReference>
<dbReference type="PaxDb" id="4577-GRMZM2G041549_P01"/>
<dbReference type="HOGENOM" id="CLU_055197_0_0_1"/>
<dbReference type="GO" id="GO:0061630">
    <property type="term" value="F:ubiquitin protein ligase activity"/>
    <property type="evidence" value="ECO:0007669"/>
    <property type="project" value="UniProtKB-EC"/>
</dbReference>
<evidence type="ECO:0000313" key="14">
    <source>
        <dbReference type="EMBL" id="ACG42446.1"/>
    </source>
</evidence>
<organism evidence="13">
    <name type="scientific">Zea mays</name>
    <name type="common">Maize</name>
    <dbReference type="NCBI Taxonomy" id="4577"/>
    <lineage>
        <taxon>Eukaryota</taxon>
        <taxon>Viridiplantae</taxon>
        <taxon>Streptophyta</taxon>
        <taxon>Embryophyta</taxon>
        <taxon>Tracheophyta</taxon>
        <taxon>Spermatophyta</taxon>
        <taxon>Magnoliopsida</taxon>
        <taxon>Liliopsida</taxon>
        <taxon>Poales</taxon>
        <taxon>Poaceae</taxon>
        <taxon>PACMAD clade</taxon>
        <taxon>Panicoideae</taxon>
        <taxon>Andropogonodae</taxon>
        <taxon>Andropogoneae</taxon>
        <taxon>Tripsacinae</taxon>
        <taxon>Zea</taxon>
    </lineage>
</organism>
<dbReference type="GO" id="GO:0008270">
    <property type="term" value="F:zinc ion binding"/>
    <property type="evidence" value="ECO:0007669"/>
    <property type="project" value="UniProtKB-KW"/>
</dbReference>
<dbReference type="OrthoDB" id="9984778at2759"/>
<dbReference type="InterPro" id="IPR044600">
    <property type="entry name" value="ATL1/ATL16-like"/>
</dbReference>
<dbReference type="CDD" id="cd16461">
    <property type="entry name" value="RING-H2_EL5-like"/>
    <property type="match status" value="1"/>
</dbReference>
<dbReference type="AlphaFoldDB" id="B4FAG4"/>
<dbReference type="PANTHER" id="PTHR46913:SF19">
    <property type="entry name" value="RING-TYPE E3 UBIQUITIN TRANSFERASE"/>
    <property type="match status" value="1"/>
</dbReference>
<keyword evidence="7" id="KW-0833">Ubl conjugation pathway</keyword>
<dbReference type="PANTHER" id="PTHR46913">
    <property type="entry name" value="RING-H2 FINGER PROTEIN ATL16"/>
    <property type="match status" value="1"/>
</dbReference>